<feature type="domain" description="LptD C-terminal" evidence="2">
    <location>
        <begin position="268"/>
        <end position="630"/>
    </location>
</feature>
<evidence type="ECO:0000256" key="1">
    <source>
        <dbReference type="HAMAP-Rule" id="MF_01411"/>
    </source>
</evidence>
<keyword evidence="1" id="KW-0998">Cell outer membrane</keyword>
<name>A0A2X0QS43_9PROT</name>
<keyword evidence="1" id="KW-0472">Membrane</keyword>
<comment type="similarity">
    <text evidence="1">Belongs to the LptD family.</text>
</comment>
<reference evidence="3" key="1">
    <citation type="submission" date="2018-05" db="EMBL/GenBank/DDBJ databases">
        <authorList>
            <person name="Lanie J.A."/>
            <person name="Ng W.-L."/>
            <person name="Kazmierczak K.M."/>
            <person name="Andrzejewski T.M."/>
            <person name="Davidsen T.M."/>
            <person name="Wayne K.J."/>
            <person name="Tettelin H."/>
            <person name="Glass J.I."/>
            <person name="Rusch D."/>
            <person name="Podicherti R."/>
            <person name="Tsui H.-C.T."/>
            <person name="Winkler M.E."/>
        </authorList>
    </citation>
    <scope>NUCLEOTIDE SEQUENCE</scope>
    <source>
        <strain evidence="3">KNB</strain>
    </source>
</reference>
<dbReference type="AlphaFoldDB" id="A0A2X0QS43"/>
<dbReference type="PANTHER" id="PTHR30189">
    <property type="entry name" value="LPS-ASSEMBLY PROTEIN"/>
    <property type="match status" value="1"/>
</dbReference>
<gene>
    <name evidence="1 3" type="primary">lptD</name>
    <name evidence="3" type="ORF">NITFAB_0229</name>
</gene>
<comment type="subcellular location">
    <subcellularLocation>
        <location evidence="1">Cell outer membrane</location>
    </subcellularLocation>
</comment>
<comment type="caution">
    <text evidence="1">Lacks conserved residue(s) required for the propagation of feature annotation.</text>
</comment>
<dbReference type="Pfam" id="PF04453">
    <property type="entry name" value="LptD"/>
    <property type="match status" value="1"/>
</dbReference>
<dbReference type="GO" id="GO:0009279">
    <property type="term" value="C:cell outer membrane"/>
    <property type="evidence" value="ECO:0007669"/>
    <property type="project" value="UniProtKB-SubCell"/>
</dbReference>
<protein>
    <recommendedName>
        <fullName evidence="1">LPS-assembly protein LptD</fullName>
    </recommendedName>
</protein>
<proteinExistence type="inferred from homology"/>
<comment type="subunit">
    <text evidence="1">Component of the lipopolysaccharide transport and assembly complex. Interacts with LptE and LptA.</text>
</comment>
<dbReference type="GO" id="GO:0043165">
    <property type="term" value="P:Gram-negative-bacterium-type cell outer membrane assembly"/>
    <property type="evidence" value="ECO:0007669"/>
    <property type="project" value="UniProtKB-UniRule"/>
</dbReference>
<dbReference type="InterPro" id="IPR050218">
    <property type="entry name" value="LptD"/>
</dbReference>
<accession>A0A2X0QS43</accession>
<evidence type="ECO:0000259" key="2">
    <source>
        <dbReference type="Pfam" id="PF04453"/>
    </source>
</evidence>
<sequence>MVYAQGETLQLKLDRTFMNLPKSSEDTPAYVAAKKVEGQTRGKIVARGEVELRKRGQTVFADNVIYDQTSSDLIAQGNVRLEMQGIKMQGPHVKLNLDTNIGDITAPAFQFPAMNGRGRAENLHMAGKQQYSAKNVEFTTCSIEDEDWLVKAGSLDIDNVRQEGLARNARVEFMGVPILYVPKMSFALSEQRKSGFLSPVYGNTRKSGNEISMPYYWNIAPNRDATITPRVMTKRGLQINNEFRYMGSAYGGEAHLDILPNDAMTDTTRYRTALKHFQNFGNGLVASANLNHVSDNNYFRDLTNTVSTTSMVNLVREGMLGYSGGWWNTAVRMQSYQTLQDPGAPIVKPYQRLPQVTLGARRQLGNADFGMIGEFTSFSHSSLVSGQRLVMYPSISYPLSNSPSYFLTPKVGVHFTQYSLGSNYSGEGSTSPTRILPIVSLDSGLVLERDWKLGGKDYLQTLEPRVYFLHVPYKNQSMLPNFDTAQADFNFAQMFTESRFFGHDRVGDATSMTYALTSRLLSAKDGAERLRIALGQRFSFRTPQVNLIAPETATTNTSDILLAVMGQVTPALSLNGAYQYNPNEWRDERINLGLRYRPEAGKVLNLGYRFTRNSLRQMDISTQWPLWKKWYAMGRWNYSLQDNRLLEMIAGLEYNEDCWAVRVVAQRFVTATNDYATGIFAQLELNGLARLGSDPLNVLRQGIIGFQKLNEPPKYNPEQGLR</sequence>
<dbReference type="GO" id="GO:1990351">
    <property type="term" value="C:transporter complex"/>
    <property type="evidence" value="ECO:0007669"/>
    <property type="project" value="TreeGrafter"/>
</dbReference>
<dbReference type="InterPro" id="IPR007543">
    <property type="entry name" value="LptD_C"/>
</dbReference>
<dbReference type="EMBL" id="LS423452">
    <property type="protein sequence ID" value="SPS04640.1"/>
    <property type="molecule type" value="Genomic_DNA"/>
</dbReference>
<organism evidence="3">
    <name type="scientific">Candidatus Nitrotoga fabula</name>
    <dbReference type="NCBI Taxonomy" id="2182327"/>
    <lineage>
        <taxon>Bacteria</taxon>
        <taxon>Pseudomonadati</taxon>
        <taxon>Pseudomonadota</taxon>
        <taxon>Betaproteobacteria</taxon>
        <taxon>Nitrosomonadales</taxon>
        <taxon>Gallionellaceae</taxon>
        <taxon>Candidatus Nitrotoga</taxon>
    </lineage>
</organism>
<dbReference type="GO" id="GO:0015920">
    <property type="term" value="P:lipopolysaccharide transport"/>
    <property type="evidence" value="ECO:0007669"/>
    <property type="project" value="InterPro"/>
</dbReference>
<comment type="function">
    <text evidence="1">Together with LptE, is involved in the assembly of lipopolysaccharide (LPS) at the surface of the outer membrane.</text>
</comment>
<dbReference type="PANTHER" id="PTHR30189:SF1">
    <property type="entry name" value="LPS-ASSEMBLY PROTEIN LPTD"/>
    <property type="match status" value="1"/>
</dbReference>
<keyword evidence="1" id="KW-0732">Signal</keyword>
<dbReference type="InterPro" id="IPR020889">
    <property type="entry name" value="LipoPS_assembly_LptD"/>
</dbReference>
<dbReference type="HAMAP" id="MF_01411">
    <property type="entry name" value="LPS_assembly_LptD"/>
    <property type="match status" value="1"/>
</dbReference>
<dbReference type="Gene3D" id="2.60.450.10">
    <property type="entry name" value="Lipopolysaccharide (LPS) transport protein A like domain"/>
    <property type="match status" value="1"/>
</dbReference>
<evidence type="ECO:0000313" key="3">
    <source>
        <dbReference type="EMBL" id="SPS04640.1"/>
    </source>
</evidence>